<dbReference type="RefSeq" id="WP_204284614.1">
    <property type="nucleotide sequence ID" value="NZ_BAABEJ010000005.1"/>
</dbReference>
<feature type="transmembrane region" description="Helical" evidence="1">
    <location>
        <begin position="57"/>
        <end position="80"/>
    </location>
</feature>
<dbReference type="EMBL" id="BOOB01000009">
    <property type="protein sequence ID" value="GIH31301.1"/>
    <property type="molecule type" value="Genomic_DNA"/>
</dbReference>
<feature type="transmembrane region" description="Helical" evidence="1">
    <location>
        <begin position="124"/>
        <end position="141"/>
    </location>
</feature>
<reference evidence="2 3" key="1">
    <citation type="submission" date="2021-01" db="EMBL/GenBank/DDBJ databases">
        <title>Whole genome shotgun sequence of Microbispora amethystogenes NBRC 101907.</title>
        <authorList>
            <person name="Komaki H."/>
            <person name="Tamura T."/>
        </authorList>
    </citation>
    <scope>NUCLEOTIDE SEQUENCE [LARGE SCALE GENOMIC DNA]</scope>
    <source>
        <strain evidence="2 3">NBRC 101907</strain>
    </source>
</reference>
<dbReference type="Proteomes" id="UP000651728">
    <property type="component" value="Unassembled WGS sequence"/>
</dbReference>
<name>A0ABQ4F909_9ACTN</name>
<feature type="transmembrane region" description="Helical" evidence="1">
    <location>
        <begin position="185"/>
        <end position="202"/>
    </location>
</feature>
<keyword evidence="3" id="KW-1185">Reference proteome</keyword>
<evidence type="ECO:0008006" key="4">
    <source>
        <dbReference type="Google" id="ProtNLM"/>
    </source>
</evidence>
<keyword evidence="1" id="KW-0812">Transmembrane</keyword>
<organism evidence="2 3">
    <name type="scientific">Microbispora amethystogenes</name>
    <dbReference type="NCBI Taxonomy" id="1427754"/>
    <lineage>
        <taxon>Bacteria</taxon>
        <taxon>Bacillati</taxon>
        <taxon>Actinomycetota</taxon>
        <taxon>Actinomycetes</taxon>
        <taxon>Streptosporangiales</taxon>
        <taxon>Streptosporangiaceae</taxon>
        <taxon>Microbispora</taxon>
    </lineage>
</organism>
<feature type="transmembrane region" description="Helical" evidence="1">
    <location>
        <begin position="240"/>
        <end position="260"/>
    </location>
</feature>
<protein>
    <recommendedName>
        <fullName evidence="4">DUF2339 domain-containing protein</fullName>
    </recommendedName>
</protein>
<gene>
    <name evidence="2" type="ORF">Mam01_14650</name>
</gene>
<comment type="caution">
    <text evidence="2">The sequence shown here is derived from an EMBL/GenBank/DDBJ whole genome shotgun (WGS) entry which is preliminary data.</text>
</comment>
<evidence type="ECO:0000313" key="2">
    <source>
        <dbReference type="EMBL" id="GIH31301.1"/>
    </source>
</evidence>
<sequence>MPSDGLWRIIRIGTVGLFIAAVGAGLVAGDSWLWVAVEWSPPAYAGFYTPGDFFAPGGFDTATTVALLVAAPVKAALLWLILRTPMPGALDRREKALRRLLYLAVAYALVLGYPIEMLPDAVDAAFQFALWAAIDVLYLLVIRWHSRVLRAAAGVMFAIGLAGMADDLLDELDLPQLGSGAVLEAVLMLGGVAATVLTLVGQRRDGRWSRGTQAAGWLSLSTVALVLPLNLFFARLPVDTAAVLVVMDAIALVGTVWLAATAREMPARKMPADSRPADLPPARRHATRIAAAAVATLPVIALVHPEQTPHLNYTGWSMGCYDRPRFGDLKPAQRDAAFLCRARSTEGGVTPMFPDSLSDQQVLAYGRALCRAKDRDEQQAILTRAGSARPAWGADPWDLVYVCPEIIGVTHPELLRSAAEERAAEASYVAEQNAKCPDPWPRTRGVVQATATYFLFADGDAGYLVYDPDDEAAEEAVERATDRAYDGGTLVGVAGSAALVGHIEDIIDLCLTVKAFRTAPPRRTAGWDQVTEVPIVSRSGTLTVPEKEGGDVGAGAPMPNLAIAGKGRYRLRVYVRLGDAGEEHLVVVFPGASRKRLTLKR</sequence>
<proteinExistence type="predicted"/>
<accession>A0ABQ4F909</accession>
<feature type="transmembrane region" description="Helical" evidence="1">
    <location>
        <begin position="12"/>
        <end position="37"/>
    </location>
</feature>
<feature type="transmembrane region" description="Helical" evidence="1">
    <location>
        <begin position="148"/>
        <end position="165"/>
    </location>
</feature>
<evidence type="ECO:0000313" key="3">
    <source>
        <dbReference type="Proteomes" id="UP000651728"/>
    </source>
</evidence>
<keyword evidence="1" id="KW-1133">Transmembrane helix</keyword>
<keyword evidence="1" id="KW-0472">Membrane</keyword>
<evidence type="ECO:0000256" key="1">
    <source>
        <dbReference type="SAM" id="Phobius"/>
    </source>
</evidence>
<feature type="transmembrane region" description="Helical" evidence="1">
    <location>
        <begin position="100"/>
        <end position="118"/>
    </location>
</feature>
<feature type="transmembrane region" description="Helical" evidence="1">
    <location>
        <begin position="214"/>
        <end position="234"/>
    </location>
</feature>